<dbReference type="InterPro" id="IPR036038">
    <property type="entry name" value="Aminotransferase-like"/>
</dbReference>
<evidence type="ECO:0000313" key="3">
    <source>
        <dbReference type="Proteomes" id="UP000319210"/>
    </source>
</evidence>
<dbReference type="GO" id="GO:0008696">
    <property type="term" value="F:4-amino-4-deoxychorismate lyase activity"/>
    <property type="evidence" value="ECO:0007669"/>
    <property type="project" value="TreeGrafter"/>
</dbReference>
<dbReference type="Gene3D" id="3.20.10.10">
    <property type="entry name" value="D-amino Acid Aminotransferase, subunit A, domain 2"/>
    <property type="match status" value="1"/>
</dbReference>
<dbReference type="AlphaFoldDB" id="A0A4Y3QUN0"/>
<protein>
    <recommendedName>
        <fullName evidence="4">Aminotransferase</fullName>
    </recommendedName>
</protein>
<comment type="similarity">
    <text evidence="1">Belongs to the class-IV pyridoxal-phosphate-dependent aminotransferase family.</text>
</comment>
<dbReference type="InterPro" id="IPR001544">
    <property type="entry name" value="Aminotrans_IV"/>
</dbReference>
<comment type="caution">
    <text evidence="2">The sequence shown here is derived from an EMBL/GenBank/DDBJ whole genome shotgun (WGS) entry which is preliminary data.</text>
</comment>
<dbReference type="GO" id="GO:0005829">
    <property type="term" value="C:cytosol"/>
    <property type="evidence" value="ECO:0007669"/>
    <property type="project" value="TreeGrafter"/>
</dbReference>
<dbReference type="InterPro" id="IPR043131">
    <property type="entry name" value="BCAT-like_N"/>
</dbReference>
<dbReference type="Gene3D" id="3.30.470.10">
    <property type="match status" value="1"/>
</dbReference>
<reference evidence="2 3" key="1">
    <citation type="submission" date="2019-06" db="EMBL/GenBank/DDBJ databases">
        <title>Whole genome shotgun sequence of Streptomyces cacaoi subsp. cacaoi NBRC 12748.</title>
        <authorList>
            <person name="Hosoyama A."/>
            <person name="Uohara A."/>
            <person name="Ohji S."/>
            <person name="Ichikawa N."/>
        </authorList>
    </citation>
    <scope>NUCLEOTIDE SEQUENCE [LARGE SCALE GENOMIC DNA]</scope>
    <source>
        <strain evidence="2 3">NBRC 12748</strain>
    </source>
</reference>
<name>A0A4Y3QUN0_STRCI</name>
<dbReference type="OrthoDB" id="8912228at2"/>
<gene>
    <name evidence="2" type="ORF">SCA03_15020</name>
</gene>
<dbReference type="SUPFAM" id="SSF56752">
    <property type="entry name" value="D-aminoacid aminotransferase-like PLP-dependent enzymes"/>
    <property type="match status" value="1"/>
</dbReference>
<dbReference type="EMBL" id="BJMM01000005">
    <property type="protein sequence ID" value="GEB48951.1"/>
    <property type="molecule type" value="Genomic_DNA"/>
</dbReference>
<dbReference type="GO" id="GO:0008153">
    <property type="term" value="P:4-aminobenzoate biosynthetic process"/>
    <property type="evidence" value="ECO:0007669"/>
    <property type="project" value="TreeGrafter"/>
</dbReference>
<dbReference type="Proteomes" id="UP000319210">
    <property type="component" value="Unassembled WGS sequence"/>
</dbReference>
<proteinExistence type="inferred from homology"/>
<dbReference type="RefSeq" id="WP_086816704.1">
    <property type="nucleotide sequence ID" value="NZ_BJMM01000005.1"/>
</dbReference>
<organism evidence="2 3">
    <name type="scientific">Streptomyces cacaoi</name>
    <dbReference type="NCBI Taxonomy" id="1898"/>
    <lineage>
        <taxon>Bacteria</taxon>
        <taxon>Bacillati</taxon>
        <taxon>Actinomycetota</taxon>
        <taxon>Actinomycetes</taxon>
        <taxon>Kitasatosporales</taxon>
        <taxon>Streptomycetaceae</taxon>
        <taxon>Streptomyces</taxon>
    </lineage>
</organism>
<sequence>MAELNGLPVESDVLLRLALTNYGHFTTMRVEDGRVRGLGLHLERLVRDCRAVFGAGLDTEAVRRYVRQAVAGESGPRIVRVTVLDPAVDLGRPAAADQPQVLVTVRPGAAVPQSPLRVKSVRHEREVPAVKHTGLFGALHARRACQLDGYDDALFVGADGRVSEGGTWNIGFIRRDGVVWPEAEALPGVTAALLRQREAGAGAPVTLDELPQMQAAFATNAAIGVRAVSHIDEVSLDTGHPLLARLREAYLAVPGERL</sequence>
<dbReference type="Pfam" id="PF01063">
    <property type="entry name" value="Aminotran_4"/>
    <property type="match status" value="1"/>
</dbReference>
<evidence type="ECO:0000313" key="2">
    <source>
        <dbReference type="EMBL" id="GEB48951.1"/>
    </source>
</evidence>
<dbReference type="PANTHER" id="PTHR42743:SF2">
    <property type="entry name" value="AMINODEOXYCHORISMATE LYASE"/>
    <property type="match status" value="1"/>
</dbReference>
<keyword evidence="3" id="KW-1185">Reference proteome</keyword>
<dbReference type="NCBIfam" id="NF006734">
    <property type="entry name" value="PRK09266.1"/>
    <property type="match status" value="1"/>
</dbReference>
<dbReference type="InterPro" id="IPR043132">
    <property type="entry name" value="BCAT-like_C"/>
</dbReference>
<dbReference type="PANTHER" id="PTHR42743">
    <property type="entry name" value="AMINO-ACID AMINOTRANSFERASE"/>
    <property type="match status" value="1"/>
</dbReference>
<evidence type="ECO:0000256" key="1">
    <source>
        <dbReference type="ARBA" id="ARBA00009320"/>
    </source>
</evidence>
<dbReference type="InterPro" id="IPR050571">
    <property type="entry name" value="Class-IV_PLP-Dep_Aminotrnsfr"/>
</dbReference>
<accession>A0A4Y3QUN0</accession>
<evidence type="ECO:0008006" key="4">
    <source>
        <dbReference type="Google" id="ProtNLM"/>
    </source>
</evidence>